<dbReference type="AlphaFoldDB" id="A0A3B1AAC2"/>
<evidence type="ECO:0000313" key="2">
    <source>
        <dbReference type="EMBL" id="VAW96802.1"/>
    </source>
</evidence>
<reference evidence="2" key="1">
    <citation type="submission" date="2018-06" db="EMBL/GenBank/DDBJ databases">
        <authorList>
            <person name="Zhirakovskaya E."/>
        </authorList>
    </citation>
    <scope>NUCLEOTIDE SEQUENCE</scope>
</reference>
<dbReference type="SUPFAM" id="SSF55718">
    <property type="entry name" value="SCP-like"/>
    <property type="match status" value="1"/>
</dbReference>
<dbReference type="InterPro" id="IPR003033">
    <property type="entry name" value="SCP2_sterol-bd_dom"/>
</dbReference>
<accession>A0A3B1AAC2</accession>
<dbReference type="Gene3D" id="3.30.1050.10">
    <property type="entry name" value="SCP2 sterol-binding domain"/>
    <property type="match status" value="1"/>
</dbReference>
<name>A0A3B1AAC2_9ZZZZ</name>
<feature type="domain" description="SCP2" evidence="1">
    <location>
        <begin position="38"/>
        <end position="125"/>
    </location>
</feature>
<gene>
    <name evidence="2" type="ORF">MNBD_GAMMA23-1331</name>
</gene>
<sequence>MKNLKPLKLFLRSVPDSVHSQLFCRLCTQLMRGQSIVKKLQKLDSKVVRLTITDTKNSWCFQFTAQGLKSVANNYVNVDVHIKGSLRSFLLLVTHNEDPDTLFFNQELCLEGNTEDGLYLRNILDAMEFNTVAHLQKVFGNSVANAVSPLIARFQLGSRLQAMGKSLI</sequence>
<proteinExistence type="predicted"/>
<dbReference type="Pfam" id="PF02036">
    <property type="entry name" value="SCP2"/>
    <property type="match status" value="1"/>
</dbReference>
<organism evidence="2">
    <name type="scientific">hydrothermal vent metagenome</name>
    <dbReference type="NCBI Taxonomy" id="652676"/>
    <lineage>
        <taxon>unclassified sequences</taxon>
        <taxon>metagenomes</taxon>
        <taxon>ecological metagenomes</taxon>
    </lineage>
</organism>
<protein>
    <recommendedName>
        <fullName evidence="1">SCP2 domain-containing protein</fullName>
    </recommendedName>
</protein>
<dbReference type="EMBL" id="UOFT01000054">
    <property type="protein sequence ID" value="VAW96802.1"/>
    <property type="molecule type" value="Genomic_DNA"/>
</dbReference>
<dbReference type="InterPro" id="IPR036527">
    <property type="entry name" value="SCP2_sterol-bd_dom_sf"/>
</dbReference>
<evidence type="ECO:0000259" key="1">
    <source>
        <dbReference type="Pfam" id="PF02036"/>
    </source>
</evidence>